<keyword evidence="3" id="KW-0698">rRNA processing</keyword>
<dbReference type="KEGG" id="slb:AWJ20_4717"/>
<dbReference type="InterPro" id="IPR003107">
    <property type="entry name" value="HAT"/>
</dbReference>
<dbReference type="RefSeq" id="XP_018736248.1">
    <property type="nucleotide sequence ID" value="XM_018881806.1"/>
</dbReference>
<keyword evidence="5" id="KW-0539">Nucleus</keyword>
<evidence type="ECO:0000313" key="10">
    <source>
        <dbReference type="Proteomes" id="UP000189580"/>
    </source>
</evidence>
<dbReference type="AlphaFoldDB" id="A0A167E8H7"/>
<proteinExistence type="inferred from homology"/>
<dbReference type="Proteomes" id="UP000189580">
    <property type="component" value="Chromosome d"/>
</dbReference>
<evidence type="ECO:0000259" key="7">
    <source>
        <dbReference type="Pfam" id="PF05843"/>
    </source>
</evidence>
<dbReference type="InterPro" id="IPR013949">
    <property type="entry name" value="Utp6"/>
</dbReference>
<evidence type="ECO:0000256" key="6">
    <source>
        <dbReference type="ARBA" id="ARBA00026188"/>
    </source>
</evidence>
<evidence type="ECO:0000313" key="9">
    <source>
        <dbReference type="EMBL" id="ANB13771.1"/>
    </source>
</evidence>
<dbReference type="InterPro" id="IPR055347">
    <property type="entry name" value="UTP6_N"/>
</dbReference>
<keyword evidence="10" id="KW-1185">Reference proteome</keyword>
<sequence length="402" mass="47179">MSDKVRFYLEQSVAELEDLRKKELFTKQELAVIMRKRTDHEHRISGRTVKPRDFLKYAEYEINVERLRKKRVKRLGNKDVGGKSGISDWAGPRRIMFIFDRSTKRFPGEIQLWLQYLEYAKQQKAIHVINKIFTTMLQLHPTKPKLWILAAKHESDENASMKAARYILQRSLRFNYDSELLWYEYIKLELIYVSKILARRKLLGLDLDTEEQQAQKEQDEEDEESEAHIELPDIKEQVKDDLKALPEADMSMLGNPQTNPALRGDVALAIYDASMERAKTVDAKYDFSLKIIELFDSFIDLDRAHLSKHVIDYLSHTQASPKTLFLSTTLPVRYVSHDDPTFPDMIKLMITKYNKSLSLEEKTPELKQHLREFLTSKYLEPTLEPALDQNIRLVLQSFTKKL</sequence>
<dbReference type="InterPro" id="IPR011990">
    <property type="entry name" value="TPR-like_helical_dom_sf"/>
</dbReference>
<evidence type="ECO:0000256" key="4">
    <source>
        <dbReference type="ARBA" id="ARBA00022737"/>
    </source>
</evidence>
<evidence type="ECO:0000256" key="2">
    <source>
        <dbReference type="ARBA" id="ARBA00010734"/>
    </source>
</evidence>
<dbReference type="Gene3D" id="1.25.40.10">
    <property type="entry name" value="Tetratricopeptide repeat domain"/>
    <property type="match status" value="1"/>
</dbReference>
<dbReference type="GO" id="GO:0032040">
    <property type="term" value="C:small-subunit processome"/>
    <property type="evidence" value="ECO:0007669"/>
    <property type="project" value="TreeGrafter"/>
</dbReference>
<dbReference type="InterPro" id="IPR008847">
    <property type="entry name" value="Suf"/>
</dbReference>
<dbReference type="SMART" id="SM00386">
    <property type="entry name" value="HAT"/>
    <property type="match status" value="3"/>
</dbReference>
<dbReference type="GO" id="GO:0000462">
    <property type="term" value="P:maturation of SSU-rRNA from tricistronic rRNA transcript (SSU-rRNA, 5.8S rRNA, LSU-rRNA)"/>
    <property type="evidence" value="ECO:0007669"/>
    <property type="project" value="InterPro"/>
</dbReference>
<organism evidence="9 10">
    <name type="scientific">Sugiyamaella lignohabitans</name>
    <dbReference type="NCBI Taxonomy" id="796027"/>
    <lineage>
        <taxon>Eukaryota</taxon>
        <taxon>Fungi</taxon>
        <taxon>Dikarya</taxon>
        <taxon>Ascomycota</taxon>
        <taxon>Saccharomycotina</taxon>
        <taxon>Dipodascomycetes</taxon>
        <taxon>Dipodascales</taxon>
        <taxon>Trichomonascaceae</taxon>
        <taxon>Sugiyamaella</taxon>
    </lineage>
</organism>
<reference evidence="9 10" key="1">
    <citation type="submission" date="2016-02" db="EMBL/GenBank/DDBJ databases">
        <title>Complete genome sequence and transcriptome regulation of the pentose utilising yeast Sugiyamaella lignohabitans.</title>
        <authorList>
            <person name="Bellasio M."/>
            <person name="Peymann A."/>
            <person name="Valli M."/>
            <person name="Sipitzky M."/>
            <person name="Graf A."/>
            <person name="Sauer M."/>
            <person name="Marx H."/>
            <person name="Mattanovich D."/>
        </authorList>
    </citation>
    <scope>NUCLEOTIDE SEQUENCE [LARGE SCALE GENOMIC DNA]</scope>
    <source>
        <strain evidence="9 10">CBS 10342</strain>
    </source>
</reference>
<accession>A0A167E8H7</accession>
<protein>
    <recommendedName>
        <fullName evidence="6">mRNA 3'-end-processing protein RNA14</fullName>
    </recommendedName>
</protein>
<dbReference type="EMBL" id="CP014502">
    <property type="protein sequence ID" value="ANB13771.1"/>
    <property type="molecule type" value="Genomic_DNA"/>
</dbReference>
<comment type="similarity">
    <text evidence="2">Belongs to the UTP6 family.</text>
</comment>
<dbReference type="PANTHER" id="PTHR23271:SF1">
    <property type="entry name" value="U3 SMALL NUCLEOLAR RNA-ASSOCIATED PROTEIN 6 HOMOLOG"/>
    <property type="match status" value="1"/>
</dbReference>
<dbReference type="GO" id="GO:0034388">
    <property type="term" value="C:Pwp2p-containing subcomplex of 90S preribosome"/>
    <property type="evidence" value="ECO:0007669"/>
    <property type="project" value="TreeGrafter"/>
</dbReference>
<dbReference type="SUPFAM" id="SSF48452">
    <property type="entry name" value="TPR-like"/>
    <property type="match status" value="1"/>
</dbReference>
<comment type="subcellular location">
    <subcellularLocation>
        <location evidence="1">Nucleus</location>
        <location evidence="1">Nucleolus</location>
    </subcellularLocation>
</comment>
<evidence type="ECO:0000259" key="8">
    <source>
        <dbReference type="Pfam" id="PF08640"/>
    </source>
</evidence>
<gene>
    <name evidence="9" type="primary">UTP6</name>
    <name evidence="9" type="ORF">AWJ20_4717</name>
</gene>
<dbReference type="PANTHER" id="PTHR23271">
    <property type="entry name" value="HEPATOCELLULAR CARCINOMA-ASSOCIATED ANTIGEN 66"/>
    <property type="match status" value="1"/>
</dbReference>
<evidence type="ECO:0000256" key="1">
    <source>
        <dbReference type="ARBA" id="ARBA00004604"/>
    </source>
</evidence>
<dbReference type="GO" id="GO:0030515">
    <property type="term" value="F:snoRNA binding"/>
    <property type="evidence" value="ECO:0007669"/>
    <property type="project" value="InterPro"/>
</dbReference>
<name>A0A167E8H7_9ASCO</name>
<dbReference type="Pfam" id="PF08640">
    <property type="entry name" value="U3_assoc_6"/>
    <property type="match status" value="1"/>
</dbReference>
<evidence type="ECO:0000256" key="5">
    <source>
        <dbReference type="ARBA" id="ARBA00023242"/>
    </source>
</evidence>
<dbReference type="OrthoDB" id="28112at2759"/>
<feature type="domain" description="U3 small nucleolar RNA-associated protein 6 N-terminal" evidence="8">
    <location>
        <begin position="9"/>
        <end position="92"/>
    </location>
</feature>
<feature type="domain" description="Suppressor of forked" evidence="7">
    <location>
        <begin position="101"/>
        <end position="187"/>
    </location>
</feature>
<keyword evidence="4" id="KW-0677">Repeat</keyword>
<dbReference type="Pfam" id="PF05843">
    <property type="entry name" value="Suf"/>
    <property type="match status" value="1"/>
</dbReference>
<evidence type="ECO:0000256" key="3">
    <source>
        <dbReference type="ARBA" id="ARBA00022552"/>
    </source>
</evidence>
<dbReference type="GeneID" id="30036879"/>